<reference evidence="4 5" key="2">
    <citation type="journal article" date="2012" name="Proc. Natl. Acad. Sci. U.S.A.">
        <title>Antigenic diversity is generated by distinct evolutionary mechanisms in African trypanosome species.</title>
        <authorList>
            <person name="Jackson A.P."/>
            <person name="Berry A."/>
            <person name="Aslett M."/>
            <person name="Allison H.C."/>
            <person name="Burton P."/>
            <person name="Vavrova-Anderson J."/>
            <person name="Brown R."/>
            <person name="Browne H."/>
            <person name="Corton N."/>
            <person name="Hauser H."/>
            <person name="Gamble J."/>
            <person name="Gilderthorp R."/>
            <person name="Marcello L."/>
            <person name="McQuillan J."/>
            <person name="Otto T.D."/>
            <person name="Quail M.A."/>
            <person name="Sanders M.J."/>
            <person name="van Tonder A."/>
            <person name="Ginger M.L."/>
            <person name="Field M.C."/>
            <person name="Barry J.D."/>
            <person name="Hertz-Fowler C."/>
            <person name="Berriman M."/>
        </authorList>
    </citation>
    <scope>NUCLEOTIDE SEQUENCE [LARGE SCALE GENOMIC DNA]</scope>
    <source>
        <strain evidence="4 5">IL3000</strain>
    </source>
</reference>
<feature type="domain" description="Retrotransposon hot spot protein N-terminal" evidence="3">
    <location>
        <begin position="110"/>
        <end position="240"/>
    </location>
</feature>
<protein>
    <submittedName>
        <fullName evidence="4">WGS project CAEQ00000000 data, annotated contig 2266</fullName>
    </submittedName>
</protein>
<dbReference type="Pfam" id="PF07999">
    <property type="entry name" value="RHSP"/>
    <property type="match status" value="1"/>
</dbReference>
<dbReference type="AlphaFoldDB" id="F9WCT6"/>
<sequence length="806" mass="90134">MEGGGVRRRRDEMEEEAVAPVVQAEAPARDQVTAAVGPAISGDGLMQLMAMLTGMKQEMNGKIDAMNNRMDAMKQELKEEIKGVSEEVKKLEVRVEALANKGIKVVDGAYDAVYYAEWRLVVRSDEYGEGKLGMGVLDATSGKQPDLWSEEQADALYDPAEPWEGDVVPGVEGKLVMAVLSSVKGWPYMLFDEKVVQEEKAESLTGYNAMCDAYIRRSNLRVWNIVKRGLDKWFVSRLSEYPSNFTVIGTPGIGKSFATGSLLLYQVLHYKSENLKVVAYFMKERAYIFHREDRRVVYYKKEEVAVDEIEEMVSKGVEGYIIYDMCGGHNSIHSLPDKWGVVLLTSPKSSNYERWSADRRGKALPIYVDCYEYAEFKAVLIWERKKLGSDRLRLRERPSTILEDWEVLRNRIYKVGPVPRYVLRSDGVFNARVRVMCGAVKTLNYDDLGNFMRRLRNEKEWPGDNTTHKIVMLVRTLGDKGDACRNQIVSSHIRTQLNIIVIQHFCNTRVSYSALCTAAEHGAHALEEAGILAFLIRSVSDVMVRHLKYLPREGETERSCTSVLARVSAWGRVPSRRGGFDDGDQDLSLQPDKLYSSTSVNFPVVDGFFLVDAVGEGVSFPEGAVAPTQTIVLIQVTRARDHHTTTSKVEAFRKRMARSFTNWTEMESRLSYQIIYVQHADGTTLTGRQRCARSGVANDAGNERFWNGIHQFCVKLDAPIAKLILQDMHNVATAEVTCGESSLRYDPEKATDDGGDAVGEEAQSNVTAPDANVTTVVDTDRAEDVTGIAREVRDANVTAVAGANSK</sequence>
<dbReference type="InterPro" id="IPR006518">
    <property type="entry name" value="Trypano_RHS"/>
</dbReference>
<comment type="caution">
    <text evidence="4">The sequence shown here is derived from an EMBL/GenBank/DDBJ whole genome shotgun (WGS) entry which is preliminary data.</text>
</comment>
<evidence type="ECO:0000259" key="2">
    <source>
        <dbReference type="Pfam" id="PF07999"/>
    </source>
</evidence>
<dbReference type="Pfam" id="PF20445">
    <property type="entry name" value="RHS_N"/>
    <property type="match status" value="1"/>
</dbReference>
<feature type="domain" description="Retrotransposon hot spot protein,C-terminal" evidence="2">
    <location>
        <begin position="247"/>
        <end position="551"/>
    </location>
</feature>
<evidence type="ECO:0000313" key="5">
    <source>
        <dbReference type="Proteomes" id="UP000000702"/>
    </source>
</evidence>
<dbReference type="Proteomes" id="UP000000702">
    <property type="component" value="Unassembled WGS sequence"/>
</dbReference>
<feature type="coiled-coil region" evidence="1">
    <location>
        <begin position="56"/>
        <end position="101"/>
    </location>
</feature>
<keyword evidence="5" id="KW-1185">Reference proteome</keyword>
<keyword evidence="1" id="KW-0175">Coiled coil</keyword>
<gene>
    <name evidence="4" type="ORF">TCIL3000_0_56470</name>
</gene>
<name>F9WCT6_TRYCI</name>
<accession>F9WCT6</accession>
<evidence type="ECO:0000313" key="4">
    <source>
        <dbReference type="EMBL" id="CCD15084.1"/>
    </source>
</evidence>
<dbReference type="VEuPathDB" id="TriTrypDB:TcIL3000_0_56470"/>
<organism evidence="4 5">
    <name type="scientific">Trypanosoma congolense (strain IL3000)</name>
    <dbReference type="NCBI Taxonomy" id="1068625"/>
    <lineage>
        <taxon>Eukaryota</taxon>
        <taxon>Discoba</taxon>
        <taxon>Euglenozoa</taxon>
        <taxon>Kinetoplastea</taxon>
        <taxon>Metakinetoplastina</taxon>
        <taxon>Trypanosomatida</taxon>
        <taxon>Trypanosomatidae</taxon>
        <taxon>Trypanosoma</taxon>
        <taxon>Nannomonas</taxon>
    </lineage>
</organism>
<dbReference type="EMBL" id="CAEQ01001760">
    <property type="protein sequence ID" value="CCD15084.1"/>
    <property type="molecule type" value="Genomic_DNA"/>
</dbReference>
<dbReference type="PANTHER" id="PTHR33129">
    <property type="entry name" value="PROTEIN KINASE DOMAIN-CONTAINING PROTEIN-RELATED"/>
    <property type="match status" value="1"/>
</dbReference>
<reference evidence="5" key="1">
    <citation type="submission" date="2011-07" db="EMBL/GenBank/DDBJ databases">
        <title>Divergent evolution of antigenic variation in African trypanosomes.</title>
        <authorList>
            <person name="Jackson A.P."/>
            <person name="Berry A."/>
            <person name="Allison H.C."/>
            <person name="Burton P."/>
            <person name="Anderson J."/>
            <person name="Aslett M."/>
            <person name="Brown R."/>
            <person name="Corton N."/>
            <person name="Harris D."/>
            <person name="Hauser H."/>
            <person name="Gamble J."/>
            <person name="Gilderthorp R."/>
            <person name="McQuillan J."/>
            <person name="Quail M.A."/>
            <person name="Sanders M."/>
            <person name="Van Tonder A."/>
            <person name="Ginger M.L."/>
            <person name="Donelson J.E."/>
            <person name="Field M.C."/>
            <person name="Barry J.D."/>
            <person name="Berriman M."/>
            <person name="Hertz-Fowler C."/>
        </authorList>
    </citation>
    <scope>NUCLEOTIDE SEQUENCE [LARGE SCALE GENOMIC DNA]</scope>
    <source>
        <strain evidence="5">IL3000</strain>
    </source>
</reference>
<dbReference type="InterPro" id="IPR046836">
    <property type="entry name" value="RHS_C"/>
</dbReference>
<dbReference type="InterPro" id="IPR046835">
    <property type="entry name" value="RHS_N"/>
</dbReference>
<dbReference type="OMA" id="NERFWNG"/>
<evidence type="ECO:0000259" key="3">
    <source>
        <dbReference type="Pfam" id="PF20445"/>
    </source>
</evidence>
<evidence type="ECO:0000256" key="1">
    <source>
        <dbReference type="SAM" id="Coils"/>
    </source>
</evidence>
<dbReference type="PANTHER" id="PTHR33129:SF3">
    <property type="entry name" value="HOT SPOT (RHS) PROTEIN, PUTATIVE-RELATED"/>
    <property type="match status" value="1"/>
</dbReference>
<dbReference type="InterPro" id="IPR052980">
    <property type="entry name" value="Crinkler_effector"/>
</dbReference>
<dbReference type="NCBIfam" id="TIGR01631">
    <property type="entry name" value="Trypano_RHS"/>
    <property type="match status" value="1"/>
</dbReference>
<proteinExistence type="predicted"/>